<comment type="caution">
    <text evidence="1">The sequence shown here is derived from an EMBL/GenBank/DDBJ whole genome shotgun (WGS) entry which is preliminary data.</text>
</comment>
<dbReference type="EMBL" id="JANBPG010000616">
    <property type="protein sequence ID" value="KAJ1895028.1"/>
    <property type="molecule type" value="Genomic_DNA"/>
</dbReference>
<evidence type="ECO:0000313" key="1">
    <source>
        <dbReference type="EMBL" id="KAJ1895028.1"/>
    </source>
</evidence>
<accession>A0ACC1IGW1</accession>
<evidence type="ECO:0000313" key="2">
    <source>
        <dbReference type="Proteomes" id="UP001150581"/>
    </source>
</evidence>
<name>A0ACC1IGW1_9FUNG</name>
<reference evidence="1" key="1">
    <citation type="submission" date="2022-07" db="EMBL/GenBank/DDBJ databases">
        <title>Phylogenomic reconstructions and comparative analyses of Kickxellomycotina fungi.</title>
        <authorList>
            <person name="Reynolds N.K."/>
            <person name="Stajich J.E."/>
            <person name="Barry K."/>
            <person name="Grigoriev I.V."/>
            <person name="Crous P."/>
            <person name="Smith M.E."/>
        </authorList>
    </citation>
    <scope>NUCLEOTIDE SEQUENCE</scope>
    <source>
        <strain evidence="1">Benny 63K</strain>
    </source>
</reference>
<organism evidence="1 2">
    <name type="scientific">Kickxella alabastrina</name>
    <dbReference type="NCBI Taxonomy" id="61397"/>
    <lineage>
        <taxon>Eukaryota</taxon>
        <taxon>Fungi</taxon>
        <taxon>Fungi incertae sedis</taxon>
        <taxon>Zoopagomycota</taxon>
        <taxon>Kickxellomycotina</taxon>
        <taxon>Kickxellomycetes</taxon>
        <taxon>Kickxellales</taxon>
        <taxon>Kickxellaceae</taxon>
        <taxon>Kickxella</taxon>
    </lineage>
</organism>
<dbReference type="Proteomes" id="UP001150581">
    <property type="component" value="Unassembled WGS sequence"/>
</dbReference>
<gene>
    <name evidence="1" type="ORF">LPJ66_004837</name>
</gene>
<protein>
    <submittedName>
        <fullName evidence="1">Uncharacterized protein</fullName>
    </submittedName>
</protein>
<keyword evidence="2" id="KW-1185">Reference proteome</keyword>
<proteinExistence type="predicted"/>
<sequence>MEQPSIERRITRSRVALCSKPVDITDAPAAEPKAVPSVNSNIATHSTVAKPTEGLNSTPSRNIKVLRRTQSENLPVTVGSLYTDNDGDDSDGEFPDASSLLNSPCRKAAPTGKQGKRPRSPVSESGVKYTSKASSVTSKRKRALAGTLIRSASECLTIIKEDDADDISDISALSVPGELVLALYRKLYYPARIVAQVGPKKFRVEFFDGYVKSLGRANIHTMYEKRFQTCRLGKLQLIGDEPAQEVKSGSRGPTVNDNTNLECDFERDLGLFAHLIQQMNVIKPHLDRLHGCPVDELESVSKAEYRLAAFFGSDSSTKRQLADRVSSGFLNRAEFNFLGRLLGRWYADPPRAAMSENSPVHDDSLAMPLRNYPTLFGDKENTAEMRVSTPDIAVTDLNDPTEILSEVSGIDADANSNAAGLISPATATMPDFKHSTETHLKQCSQEDSNQQRQESSLALKFVHDVLLPHAVKRMTMERDKCTLEECELRMRMSSSENQWVDHILAARGISRDPSS</sequence>